<comment type="caution">
    <text evidence="1">The sequence shown here is derived from an EMBL/GenBank/DDBJ whole genome shotgun (WGS) entry which is preliminary data.</text>
</comment>
<dbReference type="AlphaFoldDB" id="A0A8J6Q4I0"/>
<sequence>MNFKFLSLLSIFIVIVNSCKQSENQEQHIDTSENTTEITESDISKLKYTEFLLDHQAEEAILSWNEYTQINDVVTNVKKGDLSFFNDNDEAITALLKDFNKNIPEKVNTDAVKARITAFETKLYKLQSFSGLSTTNRDELLATIKEFLVAFSNLNLQMNKKMEADKNVFERP</sequence>
<protein>
    <submittedName>
        <fullName evidence="1">Uncharacterized protein</fullName>
    </submittedName>
</protein>
<gene>
    <name evidence="1" type="ORF">ICJ85_12045</name>
</gene>
<organism evidence="1 2">
    <name type="scientific">Aestuariibaculum marinum</name>
    <dbReference type="NCBI Taxonomy" id="2683592"/>
    <lineage>
        <taxon>Bacteria</taxon>
        <taxon>Pseudomonadati</taxon>
        <taxon>Bacteroidota</taxon>
        <taxon>Flavobacteriia</taxon>
        <taxon>Flavobacteriales</taxon>
        <taxon>Flavobacteriaceae</taxon>
    </lineage>
</organism>
<evidence type="ECO:0000313" key="2">
    <source>
        <dbReference type="Proteomes" id="UP000621516"/>
    </source>
</evidence>
<reference evidence="1 2" key="1">
    <citation type="journal article" date="2018" name="J. Microbiol.">
        <title>Aestuariibaculum marinum sp. nov., a marine bacterium isolated from seawater in South Korea.</title>
        <authorList>
            <person name="Choi J."/>
            <person name="Lee D."/>
            <person name="Jang J.H."/>
            <person name="Cha S."/>
            <person name="Seo T."/>
        </authorList>
    </citation>
    <scope>NUCLEOTIDE SEQUENCE [LARGE SCALE GENOMIC DNA]</scope>
    <source>
        <strain evidence="1 2">IP7</strain>
    </source>
</reference>
<keyword evidence="2" id="KW-1185">Reference proteome</keyword>
<dbReference type="RefSeq" id="WP_188224045.1">
    <property type="nucleotide sequence ID" value="NZ_JACVXD010000007.1"/>
</dbReference>
<name>A0A8J6Q4I0_9FLAO</name>
<proteinExistence type="predicted"/>
<dbReference type="Proteomes" id="UP000621516">
    <property type="component" value="Unassembled WGS sequence"/>
</dbReference>
<evidence type="ECO:0000313" key="1">
    <source>
        <dbReference type="EMBL" id="MBD0824747.1"/>
    </source>
</evidence>
<accession>A0A8J6Q4I0</accession>
<dbReference type="EMBL" id="JACVXD010000007">
    <property type="protein sequence ID" value="MBD0824747.1"/>
    <property type="molecule type" value="Genomic_DNA"/>
</dbReference>